<feature type="region of interest" description="Disordered" evidence="1">
    <location>
        <begin position="96"/>
        <end position="126"/>
    </location>
</feature>
<dbReference type="PANTHER" id="PTHR42470">
    <property type="entry name" value="VAST DOMAIN-CONTAINING PROTEIN"/>
    <property type="match status" value="1"/>
</dbReference>
<feature type="region of interest" description="Disordered" evidence="1">
    <location>
        <begin position="1"/>
        <end position="75"/>
    </location>
</feature>
<evidence type="ECO:0000256" key="1">
    <source>
        <dbReference type="SAM" id="MobiDB-lite"/>
    </source>
</evidence>
<sequence>MNESTTLKRKRPSELGSHEGQSESEPQNKKLPSVSSEKVQSASVNRDKSKPQDEESAHKTGSPESVQSSASQPDIPEFFRPINYWRRHHRWPSYRCSGDERPLNDLQDLKVPDTTDTENEDDSKESCVSILPGYRVRKSEVHFTTVDDIPTEVLYKNQMLDAGNVAHSTAKNVWLEDQEIYSRDGLSDTSAALCQRLLQSKEPTPVGTLFDDEPYKKICKELKDEGKNKLVRHVGFLLVPSVAELRARGDTGLEILTETVGETWRRCIPVFPPSPSPDFSVGFYREAVGKERVAKLWPYLGTAPETSPFAATTNMLFPFLVVEAIGTCPSENLNATTAKRQSTHSAIIGMRSVIELFRYVNRTHEINGEILTFSVTYDTTSIHIYGHYAEISGKSVDFRRHEILRHWWDFSEFQSPLDADRWLSYRFIKSLYKDWAPQQFQRICSAIDDLPSWNVFRVSKSLPGSQSSPHVDEKKELFAKIWPSFLKDGNYD</sequence>
<accession>A0ABR1MIA4</accession>
<protein>
    <recommendedName>
        <fullName evidence="2">DUF7924 domain-containing protein</fullName>
    </recommendedName>
</protein>
<dbReference type="PANTHER" id="PTHR42470:SF2">
    <property type="match status" value="1"/>
</dbReference>
<dbReference type="Proteomes" id="UP001365128">
    <property type="component" value="Unassembled WGS sequence"/>
</dbReference>
<proteinExistence type="predicted"/>
<comment type="caution">
    <text evidence="3">The sequence shown here is derived from an EMBL/GenBank/DDBJ whole genome shotgun (WGS) entry which is preliminary data.</text>
</comment>
<gene>
    <name evidence="3" type="ORF">IWX46DRAFT_41706</name>
</gene>
<dbReference type="Pfam" id="PF25545">
    <property type="entry name" value="DUF7924"/>
    <property type="match status" value="1"/>
</dbReference>
<feature type="compositionally biased region" description="Polar residues" evidence="1">
    <location>
        <begin position="33"/>
        <end position="44"/>
    </location>
</feature>
<evidence type="ECO:0000259" key="2">
    <source>
        <dbReference type="Pfam" id="PF25545"/>
    </source>
</evidence>
<evidence type="ECO:0000313" key="4">
    <source>
        <dbReference type="Proteomes" id="UP001365128"/>
    </source>
</evidence>
<evidence type="ECO:0000313" key="3">
    <source>
        <dbReference type="EMBL" id="KAK7548819.1"/>
    </source>
</evidence>
<feature type="compositionally biased region" description="Basic and acidic residues" evidence="1">
    <location>
        <begin position="97"/>
        <end position="113"/>
    </location>
</feature>
<organism evidence="3 4">
    <name type="scientific">Phyllosticta citricarpa</name>
    <dbReference type="NCBI Taxonomy" id="55181"/>
    <lineage>
        <taxon>Eukaryota</taxon>
        <taxon>Fungi</taxon>
        <taxon>Dikarya</taxon>
        <taxon>Ascomycota</taxon>
        <taxon>Pezizomycotina</taxon>
        <taxon>Dothideomycetes</taxon>
        <taxon>Dothideomycetes incertae sedis</taxon>
        <taxon>Botryosphaeriales</taxon>
        <taxon>Phyllostictaceae</taxon>
        <taxon>Phyllosticta</taxon>
    </lineage>
</organism>
<feature type="compositionally biased region" description="Basic and acidic residues" evidence="1">
    <location>
        <begin position="12"/>
        <end position="21"/>
    </location>
</feature>
<feature type="compositionally biased region" description="Basic and acidic residues" evidence="1">
    <location>
        <begin position="45"/>
        <end position="58"/>
    </location>
</feature>
<name>A0ABR1MIA4_9PEZI</name>
<dbReference type="EMBL" id="JBBPDW010000010">
    <property type="protein sequence ID" value="KAK7548819.1"/>
    <property type="molecule type" value="Genomic_DNA"/>
</dbReference>
<reference evidence="3 4" key="1">
    <citation type="submission" date="2024-04" db="EMBL/GenBank/DDBJ databases">
        <title>Phyllosticta paracitricarpa is synonymous to the EU quarantine fungus P. citricarpa based on phylogenomic analyses.</title>
        <authorList>
            <consortium name="Lawrence Berkeley National Laboratory"/>
            <person name="Van Ingen-Buijs V.A."/>
            <person name="Van Westerhoven A.C."/>
            <person name="Haridas S."/>
            <person name="Skiadas P."/>
            <person name="Martin F."/>
            <person name="Groenewald J.Z."/>
            <person name="Crous P.W."/>
            <person name="Seidl M.F."/>
        </authorList>
    </citation>
    <scope>NUCLEOTIDE SEQUENCE [LARGE SCALE GENOMIC DNA]</scope>
    <source>
        <strain evidence="3 4">CBS 122670</strain>
    </source>
</reference>
<feature type="domain" description="DUF7924" evidence="2">
    <location>
        <begin position="216"/>
        <end position="447"/>
    </location>
</feature>
<keyword evidence="4" id="KW-1185">Reference proteome</keyword>
<feature type="compositionally biased region" description="Polar residues" evidence="1">
    <location>
        <begin position="62"/>
        <end position="72"/>
    </location>
</feature>
<dbReference type="InterPro" id="IPR057684">
    <property type="entry name" value="DUF7924"/>
</dbReference>